<evidence type="ECO:0008006" key="7">
    <source>
        <dbReference type="Google" id="ProtNLM"/>
    </source>
</evidence>
<sequence length="2010" mass="200378">MVLRHCAHRLLVLFLLVLCCLLVPVAPVKTATAAQSVCAAPVNLSNGDFESPAIAANSMSLINEGPDMPGWKTTAPDRVFELWHEVRQTFNAGSGVQFVELNANFVSTLYQDLPTTPGQTLRWELKHRGRLGLDTMAVKIGPAGGTLVQSGGPIADQPTSWGTWANTYTVPPGQTTTRFAFESISSAQNKPTYGNFLDGIAFGTAACLFTTTAVSAASANAGDVLTYTVNAENRGGNPAKLTVLSDALPAGTTFVPGSIRTITGSSSSSVSDAADTDTGEYDASTRTVRVRAGTGATSGAGGTIPVGEARSFSYQVRVNTSAAETTLSTEGAAAYTEPISGNRLTSTGNTVGTGVSAAADLRISAVVGAGGVVAGRNATTNLTVTNNGPSTATGVQVSADVPFGIGNIAASMAGAGCVISGQNARCDLAGLAPGATGIMTVSGDVIPQATPGAQATLTASVTSATYEVSQADNAASVSAAVATLADVGVTMTNTPGVAGSPITYTATITNAGPSVARGLVLSDVIPLATATYTSAGGGTCAVTAIGTLECQLADMMPSTSTTVTVNMTLKSSGGGAVNNAVSVTSSTPDPSAANNNFSVQSAGTEVADVGVRLGLSQLSAYAGDTVEYTLTVTNYGPSDATNVTFNTVTPPGVTIVRNSPYCTANACTVGTLPAGASVPLRGTATLGANAHAGPGFASTTVISPTTDTNAANDTDTINFTVLLRADLAVSQTLSNPGDPSALVAGETVTGVVQVTNNGQTRAEGVVLRQAVPASRPVPTVTTSGGSCTFQGTVVNGFTPDGGTYVCNLATLAASASWQITFAGVLLSTGYGSPVYSRTATVSSSTPDPDSGNDSVTSTRSVEQHADLEVVKVTTSSPAIVQSEEVEFEVRVINHGPSDATNVVLRESPDPGLSISSGTATNGSYDAGTRSWTIQRMTPGPGPAGVLTLHGTAVGSGTLNDGTGIVAADGTDPVAGNNTATAGVTAAPAAPALSIRSTSVASATPAGVNATIAYSYEVRNTGNLPMTSLTLTGSLSGTTTCAPTSVAVGGTATCTGATYTVDSNDVLRNTPVTDTVTVQALNTDTVLPTTYGQLSSGVPVAVAHASLSTVITSTVDEPSRQHGAAVNDRIAYTYAVTNNGNVQMNGITVTDTRGNTITCPQADLAIGATMTCDHLPGPGYQVRQSDIDSGGPVTNTATATSTTPSASFPSTVNEVQVAAAAPALDITVTRTGPTAPVRVGDTIDYAYAISNSGNVGLDTVSVTDSNVASVTCPAAVIPKGGTLTCTSAAPYTVLQSDIDAGAPVRNDVIVDARSVAPGAVPVGAEGSVPVPVVAAAPLLTVTSLPNVSPAGHTTAVQPGDRISVTHRIDNGGNVSMLLDTVSDSLTGTATCDLLALPPGGTANCIGGPSYQVTQDDYDAAVPLTATTRVTARAPGQPAPVTYATTTASVPVGSGAAGLTVTTGATRVTPAEHGSAVAAGDVVAFEFAVANTGTLSMRGLTLTDSRTGTGSCPAVSLRPGASMTCVSAGYPVTQADIDAGDALTSTATITGQVGSGPLRSFGAATTWIPVVAGAPSIDVLAVGKVSPVQRQDGPIAGDTVSWTYRVVNNGNQTMTGVDAGGPGGVDCPKAGLAVREAMTCTAGPAHPVTQEEVDSGRPITTEMSVTARSPGGVRSFGPFRGSVAVAAGDPALEIKLTTRVASAARASVAAEGPGITTGALLRYAYAVYNRGNVTVGDLSVEHARGGTVTCQSTRLAPGEGTTCAASTGYRVTQADMDAGTPLVDEAVARGTVPGSKLAVASAVSNTTVPLVAAAPKLTGTQTAVWTDSDRDGQLGPEDTVISTVRVTNAGNVTLLNVRVTGLPAAVTCEAVRIAPGASVTCESAPYHLTTKQIAAGKQTFEARIAGDLVDPDAGDVTAEAPSTVAVPAKKPAPGPTPTPTSTPTPSTSHKPGKPAEPAEPGRPGAAPGGTAPVTGRSAALAVLIGLGLVVAGGGLLYLSRRPAPAPGTRRRH</sequence>
<evidence type="ECO:0000259" key="4">
    <source>
        <dbReference type="Pfam" id="PF24346"/>
    </source>
</evidence>
<feature type="compositionally biased region" description="Pro residues" evidence="1">
    <location>
        <begin position="1928"/>
        <end position="1940"/>
    </location>
</feature>
<dbReference type="InterPro" id="IPR051172">
    <property type="entry name" value="Chlamydia_OmcB"/>
</dbReference>
<dbReference type="Pfam" id="PF01345">
    <property type="entry name" value="DUF11"/>
    <property type="match status" value="6"/>
</dbReference>
<feature type="compositionally biased region" description="Low complexity" evidence="1">
    <location>
        <begin position="1918"/>
        <end position="1927"/>
    </location>
</feature>
<keyword evidence="6" id="KW-1185">Reference proteome</keyword>
<dbReference type="Pfam" id="PF24346">
    <property type="entry name" value="DUF7507"/>
    <property type="match status" value="7"/>
</dbReference>
<feature type="domain" description="DUF7507" evidence="4">
    <location>
        <begin position="1471"/>
        <end position="1554"/>
    </location>
</feature>
<dbReference type="RefSeq" id="WP_284914773.1">
    <property type="nucleotide sequence ID" value="NZ_CP126980.1"/>
</dbReference>
<dbReference type="Gene3D" id="2.60.40.740">
    <property type="match status" value="1"/>
</dbReference>
<accession>A0ABY8W6X3</accession>
<feature type="domain" description="DUF7507" evidence="4">
    <location>
        <begin position="1831"/>
        <end position="1905"/>
    </location>
</feature>
<keyword evidence="2" id="KW-1133">Transmembrane helix</keyword>
<dbReference type="InterPro" id="IPR013783">
    <property type="entry name" value="Ig-like_fold"/>
</dbReference>
<feature type="domain" description="DUF11" evidence="3">
    <location>
        <begin position="726"/>
        <end position="858"/>
    </location>
</feature>
<feature type="domain" description="DUF11" evidence="3">
    <location>
        <begin position="211"/>
        <end position="320"/>
    </location>
</feature>
<dbReference type="PANTHER" id="PTHR34819">
    <property type="entry name" value="LARGE CYSTEINE-RICH PERIPLASMIC PROTEIN OMCB"/>
    <property type="match status" value="1"/>
</dbReference>
<evidence type="ECO:0000313" key="6">
    <source>
        <dbReference type="Proteomes" id="UP001240150"/>
    </source>
</evidence>
<dbReference type="Proteomes" id="UP001240150">
    <property type="component" value="Chromosome"/>
</dbReference>
<feature type="region of interest" description="Disordered" evidence="1">
    <location>
        <begin position="836"/>
        <end position="862"/>
    </location>
</feature>
<gene>
    <name evidence="5" type="ORF">ACTOB_005547</name>
</gene>
<feature type="domain" description="DUF7507" evidence="4">
    <location>
        <begin position="1120"/>
        <end position="1205"/>
    </location>
</feature>
<dbReference type="EMBL" id="CP126980">
    <property type="protein sequence ID" value="WIM93565.1"/>
    <property type="molecule type" value="Genomic_DNA"/>
</dbReference>
<feature type="domain" description="DUF11" evidence="3">
    <location>
        <begin position="866"/>
        <end position="982"/>
    </location>
</feature>
<feature type="domain" description="DUF7507" evidence="4">
    <location>
        <begin position="1221"/>
        <end position="1312"/>
    </location>
</feature>
<organism evidence="5 6">
    <name type="scientific">Actinoplanes oblitus</name>
    <dbReference type="NCBI Taxonomy" id="3040509"/>
    <lineage>
        <taxon>Bacteria</taxon>
        <taxon>Bacillati</taxon>
        <taxon>Actinomycetota</taxon>
        <taxon>Actinomycetes</taxon>
        <taxon>Micromonosporales</taxon>
        <taxon>Micromonosporaceae</taxon>
        <taxon>Actinoplanes</taxon>
    </lineage>
</organism>
<feature type="compositionally biased region" description="Low complexity" evidence="1">
    <location>
        <begin position="1959"/>
        <end position="1970"/>
    </location>
</feature>
<keyword evidence="2" id="KW-0812">Transmembrane</keyword>
<feature type="region of interest" description="Disordered" evidence="1">
    <location>
        <begin position="1911"/>
        <end position="1970"/>
    </location>
</feature>
<name>A0ABY8W6X3_9ACTN</name>
<feature type="compositionally biased region" description="Low complexity" evidence="1">
    <location>
        <begin position="1191"/>
        <end position="1206"/>
    </location>
</feature>
<dbReference type="InterPro" id="IPR055354">
    <property type="entry name" value="DUF7507"/>
</dbReference>
<feature type="region of interest" description="Disordered" evidence="1">
    <location>
        <begin position="1183"/>
        <end position="1206"/>
    </location>
</feature>
<dbReference type="InterPro" id="IPR047589">
    <property type="entry name" value="DUF11_rpt"/>
</dbReference>
<feature type="domain" description="DUF7507" evidence="4">
    <location>
        <begin position="989"/>
        <end position="1081"/>
    </location>
</feature>
<proteinExistence type="predicted"/>
<feature type="domain" description="DUF7507" evidence="4">
    <location>
        <begin position="1573"/>
        <end position="1670"/>
    </location>
</feature>
<evidence type="ECO:0000313" key="5">
    <source>
        <dbReference type="EMBL" id="WIM93565.1"/>
    </source>
</evidence>
<evidence type="ECO:0000256" key="1">
    <source>
        <dbReference type="SAM" id="MobiDB-lite"/>
    </source>
</evidence>
<keyword evidence="2" id="KW-0472">Membrane</keyword>
<protein>
    <recommendedName>
        <fullName evidence="7">DUF11 domain-containing protein</fullName>
    </recommendedName>
</protein>
<evidence type="ECO:0000256" key="2">
    <source>
        <dbReference type="SAM" id="Phobius"/>
    </source>
</evidence>
<feature type="compositionally biased region" description="Polar residues" evidence="1">
    <location>
        <begin position="836"/>
        <end position="860"/>
    </location>
</feature>
<feature type="domain" description="DUF11" evidence="3">
    <location>
        <begin position="360"/>
        <end position="478"/>
    </location>
</feature>
<reference evidence="5 6" key="1">
    <citation type="submission" date="2023-06" db="EMBL/GenBank/DDBJ databases">
        <authorList>
            <person name="Yushchuk O."/>
            <person name="Binda E."/>
            <person name="Ruckert-Reed C."/>
            <person name="Fedorenko V."/>
            <person name="Kalinowski J."/>
            <person name="Marinelli F."/>
        </authorList>
    </citation>
    <scope>NUCLEOTIDE SEQUENCE [LARGE SCALE GENOMIC DNA]</scope>
    <source>
        <strain evidence="5 6">NRRL 3884</strain>
    </source>
</reference>
<dbReference type="Gene3D" id="2.60.40.10">
    <property type="entry name" value="Immunoglobulins"/>
    <property type="match status" value="1"/>
</dbReference>
<feature type="domain" description="DUF11" evidence="3">
    <location>
        <begin position="614"/>
        <end position="717"/>
    </location>
</feature>
<evidence type="ECO:0000259" key="3">
    <source>
        <dbReference type="Pfam" id="PF01345"/>
    </source>
</evidence>
<feature type="domain" description="DUF7507" evidence="4">
    <location>
        <begin position="1711"/>
        <end position="1793"/>
    </location>
</feature>
<feature type="transmembrane region" description="Helical" evidence="2">
    <location>
        <begin position="1976"/>
        <end position="1997"/>
    </location>
</feature>
<dbReference type="InterPro" id="IPR001434">
    <property type="entry name" value="OmcB-like_DUF11"/>
</dbReference>
<feature type="domain" description="DUF11" evidence="3">
    <location>
        <begin position="488"/>
        <end position="599"/>
    </location>
</feature>
<dbReference type="NCBIfam" id="TIGR01451">
    <property type="entry name" value="B_ant_repeat"/>
    <property type="match status" value="6"/>
</dbReference>